<feature type="region of interest" description="Disordered" evidence="2">
    <location>
        <begin position="292"/>
        <end position="327"/>
    </location>
</feature>
<proteinExistence type="predicted"/>
<sequence length="2455" mass="281822">MDAMDQIIAPSAPVVTEGSRVSVFSRLTPKASFAAVVGEQSSMGLVFFPLEDKKARSVTIPIELAKEAAKAYSSTIVGYFLGSRIPFPVVQRTVQSAWAKYGCNDVMMNNNGFFFIKFNDEGGSQRAVEEGMLMVRNVPLFVSPWDPSKGLFRPSHDSCPLWVKLHNVPLVLFNKEGISRIASALGVPKRMDACTASMCDKKWGRPGFAKVLIDVWATGELKKELEVVIPHLQGNGCDTIKIEVEYIWEPNQCSHCCVFGHKRSACAKAVRSSVAAKKPIIVDEDGFTKVERKQWRRKDSSSSSLASGTTPSGHDKEASASGTKGMDDTLLENEVLEENMELPTTQAELEVMTKEVTALVEETVEASVVQEVNVAGSEKSPTLLQKEAERKRLGLDFVMPEPTVPDTVANQSPPIPSQPVVVPKAPIKGILKNTSRFGGSVDHRKESRDVRDDWPTKKKGLNALDKQQEVRSFVRNNNVSICAVLESHVRQEALGNVCSTTFGRWDWISNQAACESGTRIILAWDALVVDVMAIEYHRQFIHCEVRIKGSTNVFFVSFVYGDNHGRQRMHLWSGLRKFKAIMGNKAWVVLGDFNCMLFPHDALGGISRRNGDMDDFATCLEDIELFDVRFTGIHHTWCQKPKTEEGLKRKLDRCLANTEFTNLFEDASARFMPRGLSDHSAALLGFAGGVRKRNFGFKFDNFLAGDPQFLPLVRSHWNMDVQGTFMFRLTSKLKALKTPLRKLRSAYGNLSSRSNSLKEELDVAQLTADLDPHNLELGKDVERIRDAYQKSCWADFAAARQRAKVKWLTEGDANTRYFHRVIEERRHARHMHCVCNMEGVYVYDDDVATAFIEHFVSILGQRDESVIPDMDDALFVKRLSITDSNHMIRQIQDVEIRDALFGIGNDKAPGSDGFSSKFFKASWDIVGKDLLLAIHNFFYRGHLAKELNHTLICILPKKPNATLVSEFRPIACCSVLYKCISKVIVERMKPYLDALVSRSQSAFIPGRRIGDNILMAHELVKGYHLDTGPPRCAFKIDLRKAYDMVSWDFLICMLKGFDFHPVLIKWITEMVSTPTFSVVVNGEARGFFHGKRGIRQGDPLSPYLFTLVMEGFAMIFRQCIEEAVGFGYHYGCHDFGLTHLCFADDLFVFTRGDVQSVEVLKKALQLFASRSGLSPNLQKSDVFFRNVPSNVRATILHCLPFRMGTFPIRYLGVPLSPISLRAADYGVLISKVKLRLQNWKSKFLSFGGRKQLITSVLQSLQQYWMAFFLLPSGVVHDLERLFRDFLWAQGDSSRGKCKVAWDLVCRPLDCGGLGFRRLGLWNRSLLAKSLWDIVAQRNCLWVAWTSRYAIRTDSVWTAKRSSRWSWVLTKIMALRTEYRRFVWMRVGNGTSTNAWEDRWLTCGHLSQFISYRFIHNAGFSMTTTVSQLLDTFHNGWPDSWVARYPFLANVNVPMINHLIDDMPYWSIDGSEDGYYSARMAYEAIVGNMPKLHWTSSVWFKGHIPKHSFCLWTACLLRLPTQDRVALWKEEPPDLLCVFCGLTSDSHNHLFFECPFSRQVWLQVMDKVHWIGFPCSWNAIVDAISDHQTSPKGLQHRLALAATVYTIWCERNHRMFAEISKPIPHLVQTIMTAVLDRMAWKRRKRHLPFTRFVKQHKALNELKVYEVFENLKLFEEEVEEAVLERQKKEKAEEESLPLLTDKKKGKNVIKKGKAKVFEVDDDEDEEGKAYRKKYYNRPSSNNKRFASRGRNFNRSVSQNQVWSCIKAKVNWPAAPTSWDVMVDVLADTTTAPRLLIQKLALSATVYMIWQERNRRLFTTNRTHAIEIVKNIMDVVQLRDAWKRRKRRHKTMDSDDELRYERDWDQIKSLECEKADLTMQVAKAVAQVKEKDLHINNQIKEQELQMKNKIKEKELQMKNLIKEKELEFAKQIEETKLQCKKQIKESSKIIQMLDEKLHMIGQSERTIFLNQPNALRDIYDVKWGLGYENPNLLQQAIEEKPAFYNLTDLRMCARFPILKGFTMEEEFSEIQEMKKNDPLFQEAKYHRVKFVYSSDNLKIKSKDSTNSSDLLVYPDIDSAQESNVEHKPYVPTLVLEEKIVELQNLLKSAQSECESLRLKDTIKTNAEWEKLVKQLKLLQDALNASESLCSDHLNKRKELEARNTSLSKQVSDFEEIVRGERSKFEKGREDSEKEILDLKKRISEFQKSLETEKKKNIVELEFKEERHMFETEIQVLTKTVSDLQNTLTEERKVFDLTSVNLSKKISELDRKIFLDKKNSLKKPSLRAGKYHNMMHEFEEEIQVVHSERKVDDKKSIELQKQIVDLQNQLSDVRHQFKQKEKVIRHEKTVLEQIITEPNKPTLVEKDFADQKEAFKAEINKLTSKLSGLSTDIMNEQRMRSDQQKKLNDLLEERNKLSSKVKDLEEIIFKAHDSTQVVRFVLQISSMIVVLTIQVSGS</sequence>
<gene>
    <name evidence="4" type="ORF">OSB04_un000156</name>
</gene>
<dbReference type="PROSITE" id="PS50878">
    <property type="entry name" value="RT_POL"/>
    <property type="match status" value="1"/>
</dbReference>
<evidence type="ECO:0000259" key="3">
    <source>
        <dbReference type="PROSITE" id="PS50878"/>
    </source>
</evidence>
<dbReference type="EMBL" id="JARYMX010000012">
    <property type="protein sequence ID" value="KAJ9536683.1"/>
    <property type="molecule type" value="Genomic_DNA"/>
</dbReference>
<reference evidence="4" key="1">
    <citation type="submission" date="2023-03" db="EMBL/GenBank/DDBJ databases">
        <title>Chromosome-scale reference genome and RAD-based genetic map of yellow starthistle (Centaurea solstitialis) reveal putative structural variation and QTLs associated with invader traits.</title>
        <authorList>
            <person name="Reatini B."/>
            <person name="Cang F.A."/>
            <person name="Jiang Q."/>
            <person name="Mckibben M.T.W."/>
            <person name="Barker M.S."/>
            <person name="Rieseberg L.H."/>
            <person name="Dlugosch K.M."/>
        </authorList>
    </citation>
    <scope>NUCLEOTIDE SEQUENCE</scope>
    <source>
        <strain evidence="4">CAN-66</strain>
        <tissue evidence="4">Leaf</tissue>
    </source>
</reference>
<comment type="caution">
    <text evidence="4">The sequence shown here is derived from an EMBL/GenBank/DDBJ whole genome shotgun (WGS) entry which is preliminary data.</text>
</comment>
<dbReference type="CDD" id="cd01650">
    <property type="entry name" value="RT_nLTR_like"/>
    <property type="match status" value="1"/>
</dbReference>
<name>A0AA38S6H0_9ASTR</name>
<feature type="coiled-coil region" evidence="1">
    <location>
        <begin position="1865"/>
        <end position="1921"/>
    </location>
</feature>
<dbReference type="Gene3D" id="3.60.10.10">
    <property type="entry name" value="Endonuclease/exonuclease/phosphatase"/>
    <property type="match status" value="1"/>
</dbReference>
<evidence type="ECO:0000256" key="1">
    <source>
        <dbReference type="SAM" id="Coils"/>
    </source>
</evidence>
<dbReference type="InterPro" id="IPR026960">
    <property type="entry name" value="RVT-Znf"/>
</dbReference>
<evidence type="ECO:0000313" key="4">
    <source>
        <dbReference type="EMBL" id="KAJ9536683.1"/>
    </source>
</evidence>
<keyword evidence="5" id="KW-1185">Reference proteome</keyword>
<dbReference type="InterPro" id="IPR036691">
    <property type="entry name" value="Endo/exonu/phosph_ase_sf"/>
</dbReference>
<dbReference type="InterPro" id="IPR043502">
    <property type="entry name" value="DNA/RNA_pol_sf"/>
</dbReference>
<evidence type="ECO:0000313" key="5">
    <source>
        <dbReference type="Proteomes" id="UP001172457"/>
    </source>
</evidence>
<evidence type="ECO:0000256" key="2">
    <source>
        <dbReference type="SAM" id="MobiDB-lite"/>
    </source>
</evidence>
<dbReference type="SUPFAM" id="SSF56672">
    <property type="entry name" value="DNA/RNA polymerases"/>
    <property type="match status" value="1"/>
</dbReference>
<dbReference type="Pfam" id="PF14111">
    <property type="entry name" value="DUF4283"/>
    <property type="match status" value="1"/>
</dbReference>
<feature type="domain" description="Reverse transcriptase" evidence="3">
    <location>
        <begin position="936"/>
        <end position="1215"/>
    </location>
</feature>
<dbReference type="InterPro" id="IPR000477">
    <property type="entry name" value="RT_dom"/>
</dbReference>
<protein>
    <recommendedName>
        <fullName evidence="3">Reverse transcriptase domain-containing protein</fullName>
    </recommendedName>
</protein>
<feature type="compositionally biased region" description="Low complexity" evidence="2">
    <location>
        <begin position="301"/>
        <end position="312"/>
    </location>
</feature>
<dbReference type="InterPro" id="IPR025558">
    <property type="entry name" value="DUF4283"/>
</dbReference>
<dbReference type="PANTHER" id="PTHR33116">
    <property type="entry name" value="REVERSE TRANSCRIPTASE ZINC-BINDING DOMAIN-CONTAINING PROTEIN-RELATED-RELATED"/>
    <property type="match status" value="1"/>
</dbReference>
<feature type="coiled-coil region" evidence="1">
    <location>
        <begin position="2090"/>
        <end position="2213"/>
    </location>
</feature>
<dbReference type="Pfam" id="PF00078">
    <property type="entry name" value="RVT_1"/>
    <property type="match status" value="1"/>
</dbReference>
<organism evidence="4 5">
    <name type="scientific">Centaurea solstitialis</name>
    <name type="common">yellow star-thistle</name>
    <dbReference type="NCBI Taxonomy" id="347529"/>
    <lineage>
        <taxon>Eukaryota</taxon>
        <taxon>Viridiplantae</taxon>
        <taxon>Streptophyta</taxon>
        <taxon>Embryophyta</taxon>
        <taxon>Tracheophyta</taxon>
        <taxon>Spermatophyta</taxon>
        <taxon>Magnoliopsida</taxon>
        <taxon>eudicotyledons</taxon>
        <taxon>Gunneridae</taxon>
        <taxon>Pentapetalae</taxon>
        <taxon>asterids</taxon>
        <taxon>campanulids</taxon>
        <taxon>Asterales</taxon>
        <taxon>Asteraceae</taxon>
        <taxon>Carduoideae</taxon>
        <taxon>Cardueae</taxon>
        <taxon>Centaureinae</taxon>
        <taxon>Centaurea</taxon>
    </lineage>
</organism>
<accession>A0AA38S6H0</accession>
<feature type="coiled-coil region" evidence="1">
    <location>
        <begin position="2369"/>
        <end position="2424"/>
    </location>
</feature>
<dbReference type="Proteomes" id="UP001172457">
    <property type="component" value="Unassembled WGS sequence"/>
</dbReference>
<dbReference type="PANTHER" id="PTHR33116:SF84">
    <property type="entry name" value="RNA-DIRECTED DNA POLYMERASE"/>
    <property type="match status" value="1"/>
</dbReference>
<keyword evidence="1" id="KW-0175">Coiled coil</keyword>
<dbReference type="SUPFAM" id="SSF56219">
    <property type="entry name" value="DNase I-like"/>
    <property type="match status" value="1"/>
</dbReference>
<feature type="coiled-coil region" evidence="1">
    <location>
        <begin position="2313"/>
        <end position="2340"/>
    </location>
</feature>
<dbReference type="Pfam" id="PF13966">
    <property type="entry name" value="zf-RVT"/>
    <property type="match status" value="1"/>
</dbReference>